<reference evidence="1 2" key="1">
    <citation type="journal article" date="2021" name="Sci. Rep.">
        <title>Chromosome anchoring in Senegalese sole (Solea senegalensis) reveals sex-associated markers and genome rearrangements in flatfish.</title>
        <authorList>
            <person name="Guerrero-Cozar I."/>
            <person name="Gomez-Garrido J."/>
            <person name="Berbel C."/>
            <person name="Martinez-Blanch J.F."/>
            <person name="Alioto T."/>
            <person name="Claros M.G."/>
            <person name="Gagnaire P.A."/>
            <person name="Manchado M."/>
        </authorList>
    </citation>
    <scope>NUCLEOTIDE SEQUENCE [LARGE SCALE GENOMIC DNA]</scope>
    <source>
        <strain evidence="1">Sse05_10M</strain>
    </source>
</reference>
<name>A0AAV6R9C7_SOLSE</name>
<dbReference type="Proteomes" id="UP000693946">
    <property type="component" value="Linkage Group LG20"/>
</dbReference>
<dbReference type="EMBL" id="JAGKHQ010000013">
    <property type="protein sequence ID" value="KAG7501279.1"/>
    <property type="molecule type" value="Genomic_DNA"/>
</dbReference>
<accession>A0AAV6R9C7</accession>
<organism evidence="1 2">
    <name type="scientific">Solea senegalensis</name>
    <name type="common">Senegalese sole</name>
    <dbReference type="NCBI Taxonomy" id="28829"/>
    <lineage>
        <taxon>Eukaryota</taxon>
        <taxon>Metazoa</taxon>
        <taxon>Chordata</taxon>
        <taxon>Craniata</taxon>
        <taxon>Vertebrata</taxon>
        <taxon>Euteleostomi</taxon>
        <taxon>Actinopterygii</taxon>
        <taxon>Neopterygii</taxon>
        <taxon>Teleostei</taxon>
        <taxon>Neoteleostei</taxon>
        <taxon>Acanthomorphata</taxon>
        <taxon>Carangaria</taxon>
        <taxon>Pleuronectiformes</taxon>
        <taxon>Pleuronectoidei</taxon>
        <taxon>Soleidae</taxon>
        <taxon>Solea</taxon>
    </lineage>
</organism>
<evidence type="ECO:0000313" key="1">
    <source>
        <dbReference type="EMBL" id="KAG7501279.1"/>
    </source>
</evidence>
<sequence>MHLTGGAAGDEFPECLVHGRTDLTRRAEETEVQSSLMSSGARPWISLKVLCWCAYESSALAAQTRRTVLYRLSTVRQIQSLNPSEVEKNRPTTCCLFELT</sequence>
<protein>
    <submittedName>
        <fullName evidence="1">Uncharacterized protein</fullName>
    </submittedName>
</protein>
<dbReference type="AlphaFoldDB" id="A0AAV6R9C7"/>
<keyword evidence="2" id="KW-1185">Reference proteome</keyword>
<comment type="caution">
    <text evidence="1">The sequence shown here is derived from an EMBL/GenBank/DDBJ whole genome shotgun (WGS) entry which is preliminary data.</text>
</comment>
<gene>
    <name evidence="1" type="ORF">JOB18_044911</name>
</gene>
<proteinExistence type="predicted"/>
<evidence type="ECO:0000313" key="2">
    <source>
        <dbReference type="Proteomes" id="UP000693946"/>
    </source>
</evidence>